<dbReference type="Gene3D" id="1.10.287.1490">
    <property type="match status" value="1"/>
</dbReference>
<protein>
    <submittedName>
        <fullName evidence="3">DUF5082 domain-containing protein</fullName>
    </submittedName>
</protein>
<comment type="caution">
    <text evidence="3">The sequence shown here is derived from an EMBL/GenBank/DDBJ whole genome shotgun (WGS) entry which is preliminary data.</text>
</comment>
<name>A0A412B0Q3_9FIRM</name>
<organism evidence="3 4">
    <name type="scientific">Roseburia inulinivorans</name>
    <dbReference type="NCBI Taxonomy" id="360807"/>
    <lineage>
        <taxon>Bacteria</taxon>
        <taxon>Bacillati</taxon>
        <taxon>Bacillota</taxon>
        <taxon>Clostridia</taxon>
        <taxon>Lachnospirales</taxon>
        <taxon>Lachnospiraceae</taxon>
        <taxon>Roseburia</taxon>
    </lineage>
</organism>
<feature type="coiled-coil region" evidence="1">
    <location>
        <begin position="3"/>
        <end position="37"/>
    </location>
</feature>
<evidence type="ECO:0000313" key="4">
    <source>
        <dbReference type="Proteomes" id="UP000283738"/>
    </source>
</evidence>
<evidence type="ECO:0000256" key="2">
    <source>
        <dbReference type="SAM" id="MobiDB-lite"/>
    </source>
</evidence>
<evidence type="ECO:0000313" key="3">
    <source>
        <dbReference type="EMBL" id="RGQ44232.1"/>
    </source>
</evidence>
<keyword evidence="1" id="KW-0175">Coiled coil</keyword>
<feature type="region of interest" description="Disordered" evidence="2">
    <location>
        <begin position="147"/>
        <end position="170"/>
    </location>
</feature>
<sequence>MTKSQCYAEIAQKQREIADYNAKIQKLNSEISELNQVKSRISSLQGSFSECKNSGTSRLGNTGDIQKINSKFTSKFYEGMNDLYNGASFQNVFGGLDKAIERVMLEITKKQNEIARYNQAIQDCNNRISQLHSEIASIERAEQEAREAAAREAAAREAARTAAVNTSKKK</sequence>
<accession>A0A412B0Q3</accession>
<reference evidence="3 4" key="1">
    <citation type="submission" date="2018-08" db="EMBL/GenBank/DDBJ databases">
        <title>A genome reference for cultivated species of the human gut microbiota.</title>
        <authorList>
            <person name="Zou Y."/>
            <person name="Xue W."/>
            <person name="Luo G."/>
        </authorList>
    </citation>
    <scope>NUCLEOTIDE SEQUENCE [LARGE SCALE GENOMIC DNA]</scope>
    <source>
        <strain evidence="3 4">AF28-15</strain>
    </source>
</reference>
<dbReference type="RefSeq" id="WP_118112068.1">
    <property type="nucleotide sequence ID" value="NZ_DAWELG010000073.1"/>
</dbReference>
<feature type="compositionally biased region" description="Basic and acidic residues" evidence="2">
    <location>
        <begin position="147"/>
        <end position="159"/>
    </location>
</feature>
<gene>
    <name evidence="3" type="ORF">DWY96_16260</name>
</gene>
<proteinExistence type="predicted"/>
<evidence type="ECO:0000256" key="1">
    <source>
        <dbReference type="SAM" id="Coils"/>
    </source>
</evidence>
<dbReference type="AlphaFoldDB" id="A0A412B0Q3"/>
<dbReference type="EMBL" id="QRTF01000054">
    <property type="protein sequence ID" value="RGQ44232.1"/>
    <property type="molecule type" value="Genomic_DNA"/>
</dbReference>
<dbReference type="Proteomes" id="UP000283738">
    <property type="component" value="Unassembled WGS sequence"/>
</dbReference>